<dbReference type="InterPro" id="IPR001129">
    <property type="entry name" value="Membr-assoc_MAPEG"/>
</dbReference>
<dbReference type="SUPFAM" id="SSF161084">
    <property type="entry name" value="MAPEG domain-like"/>
    <property type="match status" value="1"/>
</dbReference>
<evidence type="ECO:0000256" key="3">
    <source>
        <dbReference type="ARBA" id="ARBA00022989"/>
    </source>
</evidence>
<organism evidence="5 6">
    <name type="scientific">Xylaria multiplex</name>
    <dbReference type="NCBI Taxonomy" id="323545"/>
    <lineage>
        <taxon>Eukaryota</taxon>
        <taxon>Fungi</taxon>
        <taxon>Dikarya</taxon>
        <taxon>Ascomycota</taxon>
        <taxon>Pezizomycotina</taxon>
        <taxon>Sordariomycetes</taxon>
        <taxon>Xylariomycetidae</taxon>
        <taxon>Xylariales</taxon>
        <taxon>Xylariaceae</taxon>
        <taxon>Xylaria</taxon>
    </lineage>
</organism>
<accession>A0A7C8MNZ5</accession>
<evidence type="ECO:0000256" key="4">
    <source>
        <dbReference type="ARBA" id="ARBA00023136"/>
    </source>
</evidence>
<keyword evidence="6" id="KW-1185">Reference proteome</keyword>
<dbReference type="InterPro" id="IPR023352">
    <property type="entry name" value="MAPEG-like_dom_sf"/>
</dbReference>
<dbReference type="Pfam" id="PF01124">
    <property type="entry name" value="MAPEG"/>
    <property type="match status" value="1"/>
</dbReference>
<dbReference type="EMBL" id="WUBL01000061">
    <property type="protein sequence ID" value="KAF2967790.1"/>
    <property type="molecule type" value="Genomic_DNA"/>
</dbReference>
<gene>
    <name evidence="5" type="ORF">GQX73_g5773</name>
</gene>
<keyword evidence="4" id="KW-0472">Membrane</keyword>
<name>A0A7C8MNZ5_9PEZI</name>
<dbReference type="AlphaFoldDB" id="A0A7C8MNZ5"/>
<dbReference type="PANTHER" id="PTHR35371:SF2">
    <property type="entry name" value="MAPEG FAMILY PROTEIN"/>
    <property type="match status" value="1"/>
</dbReference>
<dbReference type="GO" id="GO:0016020">
    <property type="term" value="C:membrane"/>
    <property type="evidence" value="ECO:0007669"/>
    <property type="project" value="UniProtKB-SubCell"/>
</dbReference>
<evidence type="ECO:0000256" key="2">
    <source>
        <dbReference type="ARBA" id="ARBA00022692"/>
    </source>
</evidence>
<dbReference type="OrthoDB" id="5086500at2759"/>
<sequence>MLSLLTALGLRTAGVASNWAPALLSWQFFFAYGLTSSRTLKQWYGIDHNASPREDLAKYGDVAVQSGKITQKQLAMLKRNESAHANSVENYTLFVAAMGFATFAGVEPHLINRAGLLYTTARLAYAAVYILIDHDIWSQIRGITWWTGYHEANSTRMRGITTTLGVLFTLIYRASANVDHISLYTSGGATIVEASATLILPSAPNPITGDVALWSAIQLDRDFIQGVSENAPAGLGYCTNLGSNWCNFAYALTPNAENGKTVIAAPGTRIRTHYKLNSGTTLWDQNVYVNGQLVSSISTSRGQKGNIFYVSVECASGSCAVAPAHTWENISIILSTANPNFKHNGSWNFGASGGEMTTADGGKTWAFTTLNVPPTTD</sequence>
<dbReference type="Gene3D" id="1.20.120.550">
    <property type="entry name" value="Membrane associated eicosanoid/glutathione metabolism-like domain"/>
    <property type="match status" value="1"/>
</dbReference>
<protein>
    <submittedName>
        <fullName evidence="5">Uncharacterized protein</fullName>
    </submittedName>
</protein>
<keyword evidence="3" id="KW-1133">Transmembrane helix</keyword>
<comment type="caution">
    <text evidence="5">The sequence shown here is derived from an EMBL/GenBank/DDBJ whole genome shotgun (WGS) entry which is preliminary data.</text>
</comment>
<keyword evidence="2" id="KW-0812">Transmembrane</keyword>
<proteinExistence type="predicted"/>
<evidence type="ECO:0000313" key="5">
    <source>
        <dbReference type="EMBL" id="KAF2967790.1"/>
    </source>
</evidence>
<evidence type="ECO:0000313" key="6">
    <source>
        <dbReference type="Proteomes" id="UP000481858"/>
    </source>
</evidence>
<comment type="subcellular location">
    <subcellularLocation>
        <location evidence="1">Membrane</location>
    </subcellularLocation>
</comment>
<evidence type="ECO:0000256" key="1">
    <source>
        <dbReference type="ARBA" id="ARBA00004370"/>
    </source>
</evidence>
<dbReference type="InParanoid" id="A0A7C8MNZ5"/>
<reference evidence="5 6" key="1">
    <citation type="submission" date="2019-12" db="EMBL/GenBank/DDBJ databases">
        <title>Draft genome sequence of the ascomycete Xylaria multiplex DSM 110363.</title>
        <authorList>
            <person name="Buettner E."/>
            <person name="Kellner H."/>
        </authorList>
    </citation>
    <scope>NUCLEOTIDE SEQUENCE [LARGE SCALE GENOMIC DNA]</scope>
    <source>
        <strain evidence="5 6">DSM 110363</strain>
    </source>
</reference>
<dbReference type="Proteomes" id="UP000481858">
    <property type="component" value="Unassembled WGS sequence"/>
</dbReference>
<dbReference type="PANTHER" id="PTHR35371">
    <property type="entry name" value="INNER MEMBRANE PROTEIN"/>
    <property type="match status" value="1"/>
</dbReference>